<dbReference type="InterPro" id="IPR036736">
    <property type="entry name" value="ACP-like_sf"/>
</dbReference>
<dbReference type="InterPro" id="IPR025110">
    <property type="entry name" value="AMP-bd_C"/>
</dbReference>
<dbReference type="FunFam" id="3.40.50.980:FF:000001">
    <property type="entry name" value="Non-ribosomal peptide synthetase"/>
    <property type="match status" value="1"/>
</dbReference>
<dbReference type="PANTHER" id="PTHR45527">
    <property type="entry name" value="NONRIBOSOMAL PEPTIDE SYNTHETASE"/>
    <property type="match status" value="1"/>
</dbReference>
<dbReference type="GO" id="GO:0017000">
    <property type="term" value="P:antibiotic biosynthetic process"/>
    <property type="evidence" value="ECO:0007669"/>
    <property type="project" value="UniProtKB-ARBA"/>
</dbReference>
<dbReference type="Gene3D" id="1.10.1200.10">
    <property type="entry name" value="ACP-like"/>
    <property type="match status" value="1"/>
</dbReference>
<dbReference type="Pfam" id="PF13193">
    <property type="entry name" value="AMP-binding_C"/>
    <property type="match status" value="1"/>
</dbReference>
<sequence>MTITPVGGAPAVRPLHETFAAAAATWPERVAVSDGRRHLTYAELDGAANRLAHRLIALGAGPEQLVALCSTRTVDLVVGVLGILKSGAGYLPLDPRYPLERLRATVTDAGCSLAVGDEVPDLGLTTVAPAQDDLAGEPGTAPATGAEPGHTAYVIYTSGSTGKPKGVVVTHANAARLFTVTAEEFGFGPDDVWTMFHSIAFDFSVWELWGALLHGGRVVVVPYELSRDPEAFVRLLVDEHVTMLSQTPSAFRQLATAAEALGFPETALRAVVFGGEKLEPAILKRWVERYGDDRPRLINMYGITETTVHVTLRPLTRADFDDRRSPIGTPLADLTLHVLDEQLRPVAPGEEGELYVGGAGVARGYLNRPELTRERFLPDPFAPGGRLYRTGDLAERGADGEVYYHGRADGQVQMRGFRIELGEIEATVLAHPDVREAVVLLREDEPGMQALVCYSVGRGGTGPDDLRAALREHAAERLPAHMVPSAFVPMAALPMTPNGKLDRAALPRPEAPAAAPATGGRAPADGVETRLAEIWAEALGVPAVGLDDNFFAIGGDSMRAIPMVARAKEAGLPVTVVALFANPTVSALAEYCRTQEQPVAAPVVEETAPEADDDRFLAAAPDGVEAAYPASALQQGIIFHSKLSNDPTLYHDLESVRVRGPLDLGALRRALDALVGRHEILRTSFDLGTHRQVVQYVHTAAEVPLTVVTPAEGLSPDAALRAWWREQWRNRFDLTQAPLLRVHVLPHGEEDFHLAVSTHHSILDGWSFALLMTELLTGYDREMTGRPAYADDERPLPYREFVALEAREATSDTARAYWTRVLDGATATRLPAPAEAPTAAADAAGSRDLGPDVTVVFAPELVQRVAERAAALGTPVKSLFLAAHLRALGRLAGTEDVVTGLVSGGRPEAASAESTLGLFLNSVPLRVDLAGKDSADLVRAAFAAEQDMMPHRRYPLSRISRDVKGAPFEVLFNFTVFGVVDSLEDLMLLKATDWWLSDRNSFPVSVEIGRMTGSDQWKLDITVDPAKADPASARGLATALEAALWELVSP</sequence>
<dbReference type="Gene3D" id="3.30.300.30">
    <property type="match status" value="1"/>
</dbReference>
<evidence type="ECO:0000256" key="2">
    <source>
        <dbReference type="ARBA" id="ARBA00006432"/>
    </source>
</evidence>
<proteinExistence type="inferred from homology"/>
<dbReference type="FunFam" id="2.30.38.10:FF:000001">
    <property type="entry name" value="Non-ribosomal peptide synthetase PvdI"/>
    <property type="match status" value="1"/>
</dbReference>
<dbReference type="Gene3D" id="3.30.559.10">
    <property type="entry name" value="Chloramphenicol acetyltransferase-like domain"/>
    <property type="match status" value="1"/>
</dbReference>
<dbReference type="PROSITE" id="PS50075">
    <property type="entry name" value="CARRIER"/>
    <property type="match status" value="1"/>
</dbReference>
<organism evidence="6 7">
    <name type="scientific">Streptomyces angustmyceticus</name>
    <dbReference type="NCBI Taxonomy" id="285578"/>
    <lineage>
        <taxon>Bacteria</taxon>
        <taxon>Bacillati</taxon>
        <taxon>Actinomycetota</taxon>
        <taxon>Actinomycetes</taxon>
        <taxon>Kitasatosporales</taxon>
        <taxon>Streptomycetaceae</taxon>
        <taxon>Streptomyces</taxon>
    </lineage>
</organism>
<dbReference type="FunFam" id="3.40.50.980:FF:000002">
    <property type="entry name" value="Enterobactin synthetase component F"/>
    <property type="match status" value="1"/>
</dbReference>
<dbReference type="GeneID" id="96750666"/>
<feature type="domain" description="Carrier" evidence="5">
    <location>
        <begin position="522"/>
        <end position="596"/>
    </location>
</feature>
<dbReference type="FunFam" id="1.10.1200.10:FF:000005">
    <property type="entry name" value="Nonribosomal peptide synthetase 1"/>
    <property type="match status" value="1"/>
</dbReference>
<evidence type="ECO:0000256" key="3">
    <source>
        <dbReference type="ARBA" id="ARBA00022450"/>
    </source>
</evidence>
<dbReference type="GO" id="GO:0008610">
    <property type="term" value="P:lipid biosynthetic process"/>
    <property type="evidence" value="ECO:0007669"/>
    <property type="project" value="UniProtKB-ARBA"/>
</dbReference>
<comment type="caution">
    <text evidence="6">The sequence shown here is derived from an EMBL/GenBank/DDBJ whole genome shotgun (WGS) entry which is preliminary data.</text>
</comment>
<evidence type="ECO:0000313" key="7">
    <source>
        <dbReference type="Proteomes" id="UP000325598"/>
    </source>
</evidence>
<dbReference type="SUPFAM" id="SSF56801">
    <property type="entry name" value="Acetyl-CoA synthetase-like"/>
    <property type="match status" value="1"/>
</dbReference>
<keyword evidence="4" id="KW-0597">Phosphoprotein</keyword>
<name>A0A5J4L443_9ACTN</name>
<reference evidence="6 7" key="1">
    <citation type="submission" date="2019-10" db="EMBL/GenBank/DDBJ databases">
        <title>Whole genome shotgun sequence of Streptomyces angustmyceticus NBRC 3934.</title>
        <authorList>
            <person name="Hosoyama A."/>
            <person name="Ichikawa N."/>
            <person name="Kimura A."/>
            <person name="Kitahashi Y."/>
            <person name="Komaki H."/>
            <person name="Uohara A."/>
        </authorList>
    </citation>
    <scope>NUCLEOTIDE SEQUENCE [LARGE SCALE GENOMIC DNA]</scope>
    <source>
        <strain evidence="6 7">NBRC 3934</strain>
    </source>
</reference>
<dbReference type="InterPro" id="IPR042099">
    <property type="entry name" value="ANL_N_sf"/>
</dbReference>
<comment type="similarity">
    <text evidence="2">Belongs to the ATP-dependent AMP-binding enzyme family.</text>
</comment>
<dbReference type="InterPro" id="IPR001242">
    <property type="entry name" value="Condensation_dom"/>
</dbReference>
<dbReference type="SUPFAM" id="SSF52777">
    <property type="entry name" value="CoA-dependent acyltransferases"/>
    <property type="match status" value="2"/>
</dbReference>
<dbReference type="NCBIfam" id="TIGR01733">
    <property type="entry name" value="AA-adenyl-dom"/>
    <property type="match status" value="1"/>
</dbReference>
<dbReference type="SUPFAM" id="SSF47336">
    <property type="entry name" value="ACP-like"/>
    <property type="match status" value="1"/>
</dbReference>
<comment type="cofactor">
    <cofactor evidence="1">
        <name>pantetheine 4'-phosphate</name>
        <dbReference type="ChEBI" id="CHEBI:47942"/>
    </cofactor>
</comment>
<dbReference type="PANTHER" id="PTHR45527:SF14">
    <property type="entry name" value="PLIPASTATIN SYNTHASE SUBUNIT B"/>
    <property type="match status" value="1"/>
</dbReference>
<dbReference type="GO" id="GO:0003824">
    <property type="term" value="F:catalytic activity"/>
    <property type="evidence" value="ECO:0007669"/>
    <property type="project" value="InterPro"/>
</dbReference>
<dbReference type="Proteomes" id="UP000325598">
    <property type="component" value="Unassembled WGS sequence"/>
</dbReference>
<dbReference type="GO" id="GO:0031177">
    <property type="term" value="F:phosphopantetheine binding"/>
    <property type="evidence" value="ECO:0007669"/>
    <property type="project" value="InterPro"/>
</dbReference>
<dbReference type="Pfam" id="PF00668">
    <property type="entry name" value="Condensation"/>
    <property type="match status" value="1"/>
</dbReference>
<dbReference type="OrthoDB" id="2472181at2"/>
<dbReference type="Pfam" id="PF00501">
    <property type="entry name" value="AMP-binding"/>
    <property type="match status" value="1"/>
</dbReference>
<dbReference type="InterPro" id="IPR020806">
    <property type="entry name" value="PKS_PP-bd"/>
</dbReference>
<evidence type="ECO:0000256" key="1">
    <source>
        <dbReference type="ARBA" id="ARBA00001957"/>
    </source>
</evidence>
<dbReference type="SMART" id="SM00823">
    <property type="entry name" value="PKS_PP"/>
    <property type="match status" value="1"/>
</dbReference>
<dbReference type="InterPro" id="IPR020845">
    <property type="entry name" value="AMP-binding_CS"/>
</dbReference>
<gene>
    <name evidence="6" type="ORF">San01_12800</name>
</gene>
<evidence type="ECO:0000313" key="6">
    <source>
        <dbReference type="EMBL" id="GES28793.1"/>
    </source>
</evidence>
<dbReference type="InterPro" id="IPR045851">
    <property type="entry name" value="AMP-bd_C_sf"/>
</dbReference>
<dbReference type="CDD" id="cd17643">
    <property type="entry name" value="A_NRPS_Cytc1-like"/>
    <property type="match status" value="1"/>
</dbReference>
<dbReference type="FunFam" id="3.40.50.12780:FF:000012">
    <property type="entry name" value="Non-ribosomal peptide synthetase"/>
    <property type="match status" value="1"/>
</dbReference>
<dbReference type="InterPro" id="IPR023213">
    <property type="entry name" value="CAT-like_dom_sf"/>
</dbReference>
<dbReference type="Gene3D" id="3.30.559.30">
    <property type="entry name" value="Nonribosomal peptide synthetase, condensation domain"/>
    <property type="match status" value="1"/>
</dbReference>
<dbReference type="InterPro" id="IPR010071">
    <property type="entry name" value="AA_adenyl_dom"/>
</dbReference>
<dbReference type="RefSeq" id="WP_086716086.1">
    <property type="nucleotide sequence ID" value="NZ_BLAG01000005.1"/>
</dbReference>
<keyword evidence="7" id="KW-1185">Reference proteome</keyword>
<accession>A0A5J4L443</accession>
<evidence type="ECO:0000259" key="5">
    <source>
        <dbReference type="PROSITE" id="PS50075"/>
    </source>
</evidence>
<dbReference type="GO" id="GO:0043041">
    <property type="term" value="P:amino acid activation for nonribosomal peptide biosynthetic process"/>
    <property type="evidence" value="ECO:0007669"/>
    <property type="project" value="TreeGrafter"/>
</dbReference>
<dbReference type="Pfam" id="PF00550">
    <property type="entry name" value="PP-binding"/>
    <property type="match status" value="1"/>
</dbReference>
<keyword evidence="3" id="KW-0596">Phosphopantetheine</keyword>
<evidence type="ECO:0000256" key="4">
    <source>
        <dbReference type="ARBA" id="ARBA00022553"/>
    </source>
</evidence>
<protein>
    <recommendedName>
        <fullName evidence="5">Carrier domain-containing protein</fullName>
    </recommendedName>
</protein>
<dbReference type="InterPro" id="IPR000873">
    <property type="entry name" value="AMP-dep_synth/lig_dom"/>
</dbReference>
<dbReference type="GO" id="GO:0005829">
    <property type="term" value="C:cytosol"/>
    <property type="evidence" value="ECO:0007669"/>
    <property type="project" value="TreeGrafter"/>
</dbReference>
<dbReference type="Gene3D" id="3.40.50.12780">
    <property type="entry name" value="N-terminal domain of ligase-like"/>
    <property type="match status" value="1"/>
</dbReference>
<dbReference type="EMBL" id="BLAG01000005">
    <property type="protein sequence ID" value="GES28793.1"/>
    <property type="molecule type" value="Genomic_DNA"/>
</dbReference>
<dbReference type="GO" id="GO:0044550">
    <property type="term" value="P:secondary metabolite biosynthetic process"/>
    <property type="evidence" value="ECO:0007669"/>
    <property type="project" value="UniProtKB-ARBA"/>
</dbReference>
<dbReference type="FunFam" id="3.30.300.30:FF:000010">
    <property type="entry name" value="Enterobactin synthetase component F"/>
    <property type="match status" value="1"/>
</dbReference>
<dbReference type="InterPro" id="IPR009081">
    <property type="entry name" value="PP-bd_ACP"/>
</dbReference>
<dbReference type="AlphaFoldDB" id="A0A5J4L443"/>
<dbReference type="PROSITE" id="PS00455">
    <property type="entry name" value="AMP_BINDING"/>
    <property type="match status" value="1"/>
</dbReference>